<gene>
    <name evidence="2" type="ORF">FISHEDRAFT_23102</name>
</gene>
<feature type="region of interest" description="Disordered" evidence="1">
    <location>
        <begin position="82"/>
        <end position="106"/>
    </location>
</feature>
<evidence type="ECO:0000256" key="1">
    <source>
        <dbReference type="SAM" id="MobiDB-lite"/>
    </source>
</evidence>
<evidence type="ECO:0008006" key="4">
    <source>
        <dbReference type="Google" id="ProtNLM"/>
    </source>
</evidence>
<proteinExistence type="predicted"/>
<feature type="non-terminal residue" evidence="2">
    <location>
        <position position="1"/>
    </location>
</feature>
<dbReference type="Proteomes" id="UP000054144">
    <property type="component" value="Unassembled WGS sequence"/>
</dbReference>
<evidence type="ECO:0000313" key="3">
    <source>
        <dbReference type="Proteomes" id="UP000054144"/>
    </source>
</evidence>
<dbReference type="AlphaFoldDB" id="A0A0D7ABE0"/>
<name>A0A0D7ABE0_9AGAR</name>
<accession>A0A0D7ABE0</accession>
<organism evidence="2 3">
    <name type="scientific">Fistulina hepatica ATCC 64428</name>
    <dbReference type="NCBI Taxonomy" id="1128425"/>
    <lineage>
        <taxon>Eukaryota</taxon>
        <taxon>Fungi</taxon>
        <taxon>Dikarya</taxon>
        <taxon>Basidiomycota</taxon>
        <taxon>Agaricomycotina</taxon>
        <taxon>Agaricomycetes</taxon>
        <taxon>Agaricomycetidae</taxon>
        <taxon>Agaricales</taxon>
        <taxon>Fistulinaceae</taxon>
        <taxon>Fistulina</taxon>
    </lineage>
</organism>
<protein>
    <recommendedName>
        <fullName evidence="4">Retrotransposon gag domain-containing protein</fullName>
    </recommendedName>
</protein>
<evidence type="ECO:0000313" key="2">
    <source>
        <dbReference type="EMBL" id="KIY47975.1"/>
    </source>
</evidence>
<dbReference type="EMBL" id="KN881898">
    <property type="protein sequence ID" value="KIY47975.1"/>
    <property type="molecule type" value="Genomic_DNA"/>
</dbReference>
<reference evidence="2 3" key="1">
    <citation type="journal article" date="2015" name="Fungal Genet. Biol.">
        <title>Evolution of novel wood decay mechanisms in Agaricales revealed by the genome sequences of Fistulina hepatica and Cylindrobasidium torrendii.</title>
        <authorList>
            <person name="Floudas D."/>
            <person name="Held B.W."/>
            <person name="Riley R."/>
            <person name="Nagy L.G."/>
            <person name="Koehler G."/>
            <person name="Ransdell A.S."/>
            <person name="Younus H."/>
            <person name="Chow J."/>
            <person name="Chiniquy J."/>
            <person name="Lipzen A."/>
            <person name="Tritt A."/>
            <person name="Sun H."/>
            <person name="Haridas S."/>
            <person name="LaButti K."/>
            <person name="Ohm R.A."/>
            <person name="Kues U."/>
            <person name="Blanchette R.A."/>
            <person name="Grigoriev I.V."/>
            <person name="Minto R.E."/>
            <person name="Hibbett D.S."/>
        </authorList>
    </citation>
    <scope>NUCLEOTIDE SEQUENCE [LARGE SCALE GENOMIC DNA]</scope>
    <source>
        <strain evidence="2 3">ATCC 64428</strain>
    </source>
</reference>
<dbReference type="OrthoDB" id="3267748at2759"/>
<keyword evidence="3" id="KW-1185">Reference proteome</keyword>
<sequence length="106" mass="12558">LRRCYQNGRDVRDYFYELNRYWCALGEITPREQRIRFWEGLDGWLERALIEDDYDPDVNSLEELYARTQTLQRACVNTEAKRLRETKHRGGGSGGDPNKKNSNNDN</sequence>
<feature type="non-terminal residue" evidence="2">
    <location>
        <position position="106"/>
    </location>
</feature>